<evidence type="ECO:0000313" key="2">
    <source>
        <dbReference type="Proteomes" id="UP000045706"/>
    </source>
</evidence>
<proteinExistence type="predicted"/>
<organism evidence="1 2">
    <name type="scientific">Verticillium longisporum</name>
    <name type="common">Verticillium dahliae var. longisporum</name>
    <dbReference type="NCBI Taxonomy" id="100787"/>
    <lineage>
        <taxon>Eukaryota</taxon>
        <taxon>Fungi</taxon>
        <taxon>Dikarya</taxon>
        <taxon>Ascomycota</taxon>
        <taxon>Pezizomycotina</taxon>
        <taxon>Sordariomycetes</taxon>
        <taxon>Hypocreomycetidae</taxon>
        <taxon>Glomerellales</taxon>
        <taxon>Plectosphaerellaceae</taxon>
        <taxon>Verticillium</taxon>
    </lineage>
</organism>
<protein>
    <submittedName>
        <fullName evidence="1">Uncharacterized protein</fullName>
    </submittedName>
</protein>
<dbReference type="AlphaFoldDB" id="A0A0G4NHH7"/>
<accession>A0A0G4NHH7</accession>
<reference evidence="2" key="1">
    <citation type="submission" date="2015-05" db="EMBL/GenBank/DDBJ databases">
        <authorList>
            <person name="Fogelqvist Johan"/>
        </authorList>
    </citation>
    <scope>NUCLEOTIDE SEQUENCE [LARGE SCALE GENOMIC DNA]</scope>
</reference>
<sequence>CVDHSRRSRRLSRHVWH</sequence>
<dbReference type="Proteomes" id="UP000045706">
    <property type="component" value="Unassembled WGS sequence"/>
</dbReference>
<feature type="non-terminal residue" evidence="1">
    <location>
        <position position="1"/>
    </location>
</feature>
<dbReference type="EMBL" id="CVQI01035083">
    <property type="protein sequence ID" value="CRK45899.1"/>
    <property type="molecule type" value="Genomic_DNA"/>
</dbReference>
<name>A0A0G4NHH7_VERLO</name>
<evidence type="ECO:0000313" key="1">
    <source>
        <dbReference type="EMBL" id="CRK45899.1"/>
    </source>
</evidence>
<gene>
    <name evidence="1" type="ORF">BN1723_019830</name>
</gene>